<evidence type="ECO:0000256" key="1">
    <source>
        <dbReference type="ARBA" id="ARBA00006484"/>
    </source>
</evidence>
<dbReference type="InterPro" id="IPR036291">
    <property type="entry name" value="NAD(P)-bd_dom_sf"/>
</dbReference>
<evidence type="ECO:0000256" key="4">
    <source>
        <dbReference type="RuleBase" id="RU000363"/>
    </source>
</evidence>
<dbReference type="Proteomes" id="UP001175353">
    <property type="component" value="Unassembled WGS sequence"/>
</dbReference>
<comment type="caution">
    <text evidence="5">The sequence shown here is derived from an EMBL/GenBank/DDBJ whole genome shotgun (WGS) entry which is preliminary data.</text>
</comment>
<proteinExistence type="inferred from homology"/>
<reference evidence="5" key="1">
    <citation type="submission" date="2023-06" db="EMBL/GenBank/DDBJ databases">
        <title>Black Yeasts Isolated from many extreme environments.</title>
        <authorList>
            <person name="Coleine C."/>
            <person name="Stajich J.E."/>
            <person name="Selbmann L."/>
        </authorList>
    </citation>
    <scope>NUCLEOTIDE SEQUENCE</scope>
    <source>
        <strain evidence="5">CCFEE 5200</strain>
    </source>
</reference>
<dbReference type="InterPro" id="IPR020904">
    <property type="entry name" value="Sc_DH/Rdtase_CS"/>
</dbReference>
<dbReference type="PRINTS" id="PR00080">
    <property type="entry name" value="SDRFAMILY"/>
</dbReference>
<evidence type="ECO:0000256" key="2">
    <source>
        <dbReference type="ARBA" id="ARBA00022857"/>
    </source>
</evidence>
<keyword evidence="6" id="KW-1185">Reference proteome</keyword>
<keyword evidence="3" id="KW-0560">Oxidoreductase</keyword>
<dbReference type="AlphaFoldDB" id="A0AAN6KYT2"/>
<evidence type="ECO:0008006" key="7">
    <source>
        <dbReference type="Google" id="ProtNLM"/>
    </source>
</evidence>
<dbReference type="SUPFAM" id="SSF51735">
    <property type="entry name" value="NAD(P)-binding Rossmann-fold domains"/>
    <property type="match status" value="1"/>
</dbReference>
<dbReference type="GO" id="GO:0016491">
    <property type="term" value="F:oxidoreductase activity"/>
    <property type="evidence" value="ECO:0007669"/>
    <property type="project" value="UniProtKB-KW"/>
</dbReference>
<dbReference type="Pfam" id="PF00106">
    <property type="entry name" value="adh_short"/>
    <property type="match status" value="1"/>
</dbReference>
<evidence type="ECO:0000313" key="5">
    <source>
        <dbReference type="EMBL" id="KAK1010550.1"/>
    </source>
</evidence>
<name>A0AAN6KYT2_9PEZI</name>
<dbReference type="CDD" id="cd05374">
    <property type="entry name" value="17beta-HSD-like_SDR_c"/>
    <property type="match status" value="1"/>
</dbReference>
<dbReference type="InterPro" id="IPR051911">
    <property type="entry name" value="SDR_oxidoreductase"/>
</dbReference>
<organism evidence="5 6">
    <name type="scientific">Friedmanniomyces endolithicus</name>
    <dbReference type="NCBI Taxonomy" id="329885"/>
    <lineage>
        <taxon>Eukaryota</taxon>
        <taxon>Fungi</taxon>
        <taxon>Dikarya</taxon>
        <taxon>Ascomycota</taxon>
        <taxon>Pezizomycotina</taxon>
        <taxon>Dothideomycetes</taxon>
        <taxon>Dothideomycetidae</taxon>
        <taxon>Mycosphaerellales</taxon>
        <taxon>Teratosphaeriaceae</taxon>
        <taxon>Friedmanniomyces</taxon>
    </lineage>
</organism>
<dbReference type="InterPro" id="IPR002347">
    <property type="entry name" value="SDR_fam"/>
</dbReference>
<dbReference type="PROSITE" id="PS00061">
    <property type="entry name" value="ADH_SHORT"/>
    <property type="match status" value="1"/>
</dbReference>
<evidence type="ECO:0000313" key="6">
    <source>
        <dbReference type="Proteomes" id="UP001175353"/>
    </source>
</evidence>
<evidence type="ECO:0000256" key="3">
    <source>
        <dbReference type="ARBA" id="ARBA00023002"/>
    </source>
</evidence>
<dbReference type="PRINTS" id="PR00081">
    <property type="entry name" value="GDHRDH"/>
</dbReference>
<comment type="similarity">
    <text evidence="1 4">Belongs to the short-chain dehydrogenases/reductases (SDR) family.</text>
</comment>
<dbReference type="Gene3D" id="3.40.50.720">
    <property type="entry name" value="NAD(P)-binding Rossmann-like Domain"/>
    <property type="match status" value="1"/>
</dbReference>
<dbReference type="EMBL" id="JAUJLE010000011">
    <property type="protein sequence ID" value="KAK1010550.1"/>
    <property type="molecule type" value="Genomic_DNA"/>
</dbReference>
<accession>A0AAN6KYT2</accession>
<dbReference type="PANTHER" id="PTHR43976">
    <property type="entry name" value="SHORT CHAIN DEHYDROGENASE"/>
    <property type="match status" value="1"/>
</dbReference>
<protein>
    <recommendedName>
        <fullName evidence="7">NAD(P)-binding protein</fullName>
    </recommendedName>
</protein>
<sequence length="291" mass="32358">MAPQVFLITGTSTGFGNELVKKCLSEGDKVVATARNASKLKFDNTTKDNFLALDLDVTEQKSIDNAFEKALSQFGRVDVVVNNAGYGLAGEFESLRSRFERRWRELEIKRLTINFFGLLDVTRKALQVMREVNKPSGGKIQQITSIGGQRGVPNFSLYCASKWAVEGFTEALSHELKPEWNIKLTCVEPGGFRTDWAGRSMISARGIRSAYDHMDAKKTMGERHGTQAGDPVKGARAMWDIAQLPSPPLRTVIGSDAYKAIMGKIKTYGEEYPKYQELAESTDVEGYQRPT</sequence>
<gene>
    <name evidence="5" type="ORF">LTR91_002385</name>
</gene>
<keyword evidence="2" id="KW-0521">NADP</keyword>
<dbReference type="PANTHER" id="PTHR43976:SF16">
    <property type="entry name" value="SHORT-CHAIN DEHYDROGENASE_REDUCTASE FAMILY PROTEIN"/>
    <property type="match status" value="1"/>
</dbReference>